<reference evidence="8" key="1">
    <citation type="submission" date="2025-08" db="UniProtKB">
        <authorList>
            <consortium name="RefSeq"/>
        </authorList>
    </citation>
    <scope>IDENTIFICATION</scope>
    <source>
        <tissue evidence="8">Whole organism</tissue>
    </source>
</reference>
<gene>
    <name evidence="8" type="primary">LOC127752380</name>
</gene>
<comment type="subcellular location">
    <subcellularLocation>
        <location evidence="1">Secreted</location>
    </subcellularLocation>
</comment>
<accession>A0A9C6XDR1</accession>
<dbReference type="PROSITE" id="PS50240">
    <property type="entry name" value="TRYPSIN_DOM"/>
    <property type="match status" value="1"/>
</dbReference>
<keyword evidence="5" id="KW-0325">Glycoprotein</keyword>
<dbReference type="OrthoDB" id="6411962at2759"/>
<dbReference type="InterPro" id="IPR009003">
    <property type="entry name" value="Peptidase_S1_PA"/>
</dbReference>
<evidence type="ECO:0000256" key="5">
    <source>
        <dbReference type="ARBA" id="ARBA00023180"/>
    </source>
</evidence>
<keyword evidence="4" id="KW-1015">Disulfide bond</keyword>
<dbReference type="RefSeq" id="XP_052133641.1">
    <property type="nucleotide sequence ID" value="XM_052277681.1"/>
</dbReference>
<evidence type="ECO:0000256" key="2">
    <source>
        <dbReference type="ARBA" id="ARBA00022525"/>
    </source>
</evidence>
<dbReference type="InterPro" id="IPR001254">
    <property type="entry name" value="Trypsin_dom"/>
</dbReference>
<feature type="domain" description="Peptidase S1" evidence="6">
    <location>
        <begin position="1"/>
        <end position="108"/>
    </location>
</feature>
<evidence type="ECO:0000256" key="1">
    <source>
        <dbReference type="ARBA" id="ARBA00004613"/>
    </source>
</evidence>
<sequence>MRDLVSFSDYIRPICLPPPTAILKDGTMCTVVGWGQLFEVGRVFPDTLQEVQLPTISTAECRRRTLFLPLYRVTDNMFCAGFDRGGRDACLGDSGGPLMCQVGWRAGG</sequence>
<dbReference type="GO" id="GO:0004252">
    <property type="term" value="F:serine-type endopeptidase activity"/>
    <property type="evidence" value="ECO:0007669"/>
    <property type="project" value="InterPro"/>
</dbReference>
<keyword evidence="2" id="KW-0964">Secreted</keyword>
<dbReference type="GO" id="GO:0005576">
    <property type="term" value="C:extracellular region"/>
    <property type="evidence" value="ECO:0007669"/>
    <property type="project" value="UniProtKB-SubCell"/>
</dbReference>
<dbReference type="GeneID" id="127752380"/>
<dbReference type="AlphaFoldDB" id="A0A9C6XDR1"/>
<dbReference type="GO" id="GO:0006508">
    <property type="term" value="P:proteolysis"/>
    <property type="evidence" value="ECO:0007669"/>
    <property type="project" value="InterPro"/>
</dbReference>
<dbReference type="InterPro" id="IPR043504">
    <property type="entry name" value="Peptidase_S1_PA_chymotrypsin"/>
</dbReference>
<evidence type="ECO:0000313" key="8">
    <source>
        <dbReference type="RefSeq" id="XP_052133641.1"/>
    </source>
</evidence>
<dbReference type="Gene3D" id="2.40.10.10">
    <property type="entry name" value="Trypsin-like serine proteases"/>
    <property type="match status" value="1"/>
</dbReference>
<dbReference type="Proteomes" id="UP000504606">
    <property type="component" value="Unplaced"/>
</dbReference>
<evidence type="ECO:0000259" key="6">
    <source>
        <dbReference type="PROSITE" id="PS50240"/>
    </source>
</evidence>
<protein>
    <submittedName>
        <fullName evidence="8">Enteropeptidase-like</fullName>
    </submittedName>
</protein>
<dbReference type="SUPFAM" id="SSF50494">
    <property type="entry name" value="Trypsin-like serine proteases"/>
    <property type="match status" value="1"/>
</dbReference>
<dbReference type="PROSITE" id="PS00135">
    <property type="entry name" value="TRYPSIN_SER"/>
    <property type="match status" value="1"/>
</dbReference>
<name>A0A9C6XDR1_FRAOC</name>
<keyword evidence="3" id="KW-0732">Signal</keyword>
<dbReference type="PANTHER" id="PTHR24252:SF7">
    <property type="entry name" value="HYALIN"/>
    <property type="match status" value="1"/>
</dbReference>
<dbReference type="KEGG" id="foc:127752380"/>
<evidence type="ECO:0000313" key="7">
    <source>
        <dbReference type="Proteomes" id="UP000504606"/>
    </source>
</evidence>
<dbReference type="InterPro" id="IPR033116">
    <property type="entry name" value="TRYPSIN_SER"/>
</dbReference>
<evidence type="ECO:0000256" key="3">
    <source>
        <dbReference type="ARBA" id="ARBA00022729"/>
    </source>
</evidence>
<organism evidence="7 8">
    <name type="scientific">Frankliniella occidentalis</name>
    <name type="common">Western flower thrips</name>
    <name type="synonym">Euthrips occidentalis</name>
    <dbReference type="NCBI Taxonomy" id="133901"/>
    <lineage>
        <taxon>Eukaryota</taxon>
        <taxon>Metazoa</taxon>
        <taxon>Ecdysozoa</taxon>
        <taxon>Arthropoda</taxon>
        <taxon>Hexapoda</taxon>
        <taxon>Insecta</taxon>
        <taxon>Pterygota</taxon>
        <taxon>Neoptera</taxon>
        <taxon>Paraneoptera</taxon>
        <taxon>Thysanoptera</taxon>
        <taxon>Terebrantia</taxon>
        <taxon>Thripoidea</taxon>
        <taxon>Thripidae</taxon>
        <taxon>Frankliniella</taxon>
    </lineage>
</organism>
<dbReference type="SMART" id="SM00020">
    <property type="entry name" value="Tryp_SPc"/>
    <property type="match status" value="1"/>
</dbReference>
<keyword evidence="7" id="KW-1185">Reference proteome</keyword>
<proteinExistence type="predicted"/>
<dbReference type="FunFam" id="2.40.10.10:FF:000054">
    <property type="entry name" value="Complement C1r subcomponent"/>
    <property type="match status" value="1"/>
</dbReference>
<evidence type="ECO:0000256" key="4">
    <source>
        <dbReference type="ARBA" id="ARBA00023157"/>
    </source>
</evidence>
<dbReference type="PANTHER" id="PTHR24252">
    <property type="entry name" value="ACROSIN-RELATED"/>
    <property type="match status" value="1"/>
</dbReference>
<dbReference type="CDD" id="cd00190">
    <property type="entry name" value="Tryp_SPc"/>
    <property type="match status" value="1"/>
</dbReference>
<dbReference type="Pfam" id="PF00089">
    <property type="entry name" value="Trypsin"/>
    <property type="match status" value="1"/>
</dbReference>